<feature type="compositionally biased region" description="Polar residues" evidence="1">
    <location>
        <begin position="639"/>
        <end position="649"/>
    </location>
</feature>
<comment type="caution">
    <text evidence="2">The sequence shown here is derived from an EMBL/GenBank/DDBJ whole genome shotgun (WGS) entry which is preliminary data.</text>
</comment>
<feature type="compositionally biased region" description="Basic and acidic residues" evidence="1">
    <location>
        <begin position="454"/>
        <end position="467"/>
    </location>
</feature>
<sequence length="850" mass="92439">MTTPSSQPLAERIDVHKACKSIETLLSVFNDYCEAAGAVVTLQKKLAKALRETAGMKVTEEIAANALNASANIFEALCEVDAKFAKIADKEYDAISSEVKKWFKKLAKEEKAHDERIAAANAKIKQAGQIYEKKSKKSARDASDEHARYINLISAMGPEISQEKYNHTLLVTQKHTATTYSLAACVARVADAEWLRACEGVRRYSPAIGKLGEWRALCEGGWTGSVPPDLPDIDYAPHPPADVDYDATLRSVVPAANQKEGLQPVVDQMNNPIREQNDSQQASPLPSPSQPPSQPLPSQAQPEVKQQSAPPSSYEPPRKWSDDINGSVRSLSAFPAPPTHFPLPPAMTQRQQIQQPSQSPSTSSSASHVSFPSPNVRFADPPSGVREKYAQEETPPSPSKPNGVEAKVSGKSGSEDGSIPQTTVNEINSPRPPSPVVQRAVPSRSQTMEEAFESAERAVKSVGKMDEPDQLSKQVDPGRAAAGVGAKEIDRSGSNGSVVAAMRDRYSRNSGTSSPPPRDVPRLPLSVNNLASRYDRPASPRSPSGGRPLPSIDSYRQADAARRDTSSPPAAYRSPLESFPSPSITPTPEEEAAARRRRQQRIDKMAELELREKEQALRIREQEIQMRAAELERDRVNLIQGSRSPNDNGLSMVRSYSPVAEEPDNPPLKPRERQLSFQQQQLQRSVSPTVRPRVHSQYSASATHLAPPRPGARTGGSEDGDFSRPSSLSSTSNHAAYCECDACNASKQMYNSPISSPVKEKERAKGWMRRLSMPIVAGLEKRNSHANNSSYGGKGGLSSLDSKRNLSSTALGRNSVMEDGRIGMGQARRSYDASVASNRSLTNLGIASRR</sequence>
<name>A0ABR1JL79_9AGAR</name>
<keyword evidence="3" id="KW-1185">Reference proteome</keyword>
<protein>
    <submittedName>
        <fullName evidence="2">Uncharacterized protein</fullName>
    </submittedName>
</protein>
<feature type="compositionally biased region" description="Low complexity" evidence="1">
    <location>
        <begin position="675"/>
        <end position="685"/>
    </location>
</feature>
<dbReference type="EMBL" id="JBANRG010000009">
    <property type="protein sequence ID" value="KAK7463580.1"/>
    <property type="molecule type" value="Genomic_DNA"/>
</dbReference>
<gene>
    <name evidence="2" type="ORF">VKT23_006926</name>
</gene>
<feature type="region of interest" description="Disordered" evidence="1">
    <location>
        <begin position="636"/>
        <end position="730"/>
    </location>
</feature>
<feature type="compositionally biased region" description="Low complexity" evidence="1">
    <location>
        <begin position="539"/>
        <end position="551"/>
    </location>
</feature>
<feature type="region of interest" description="Disordered" evidence="1">
    <location>
        <begin position="783"/>
        <end position="812"/>
    </location>
</feature>
<dbReference type="Proteomes" id="UP001498398">
    <property type="component" value="Unassembled WGS sequence"/>
</dbReference>
<feature type="compositionally biased region" description="Pro residues" evidence="1">
    <location>
        <begin position="335"/>
        <end position="345"/>
    </location>
</feature>
<feature type="compositionally biased region" description="Polar residues" evidence="1">
    <location>
        <begin position="419"/>
        <end position="428"/>
    </location>
</feature>
<organism evidence="2 3">
    <name type="scientific">Marasmiellus scandens</name>
    <dbReference type="NCBI Taxonomy" id="2682957"/>
    <lineage>
        <taxon>Eukaryota</taxon>
        <taxon>Fungi</taxon>
        <taxon>Dikarya</taxon>
        <taxon>Basidiomycota</taxon>
        <taxon>Agaricomycotina</taxon>
        <taxon>Agaricomycetes</taxon>
        <taxon>Agaricomycetidae</taxon>
        <taxon>Agaricales</taxon>
        <taxon>Marasmiineae</taxon>
        <taxon>Omphalotaceae</taxon>
        <taxon>Marasmiellus</taxon>
    </lineage>
</organism>
<feature type="region of interest" description="Disordered" evidence="1">
    <location>
        <begin position="276"/>
        <end position="600"/>
    </location>
</feature>
<feature type="compositionally biased region" description="Low complexity" evidence="1">
    <location>
        <begin position="349"/>
        <end position="374"/>
    </location>
</feature>
<evidence type="ECO:0000313" key="2">
    <source>
        <dbReference type="EMBL" id="KAK7463580.1"/>
    </source>
</evidence>
<proteinExistence type="predicted"/>
<evidence type="ECO:0000256" key="1">
    <source>
        <dbReference type="SAM" id="MobiDB-lite"/>
    </source>
</evidence>
<reference evidence="2 3" key="1">
    <citation type="submission" date="2024-01" db="EMBL/GenBank/DDBJ databases">
        <title>A draft genome for the cacao thread blight pathogen Marasmiellus scandens.</title>
        <authorList>
            <person name="Baruah I.K."/>
            <person name="Leung J."/>
            <person name="Bukari Y."/>
            <person name="Amoako-Attah I."/>
            <person name="Meinhardt L.W."/>
            <person name="Bailey B.A."/>
            <person name="Cohen S.P."/>
        </authorList>
    </citation>
    <scope>NUCLEOTIDE SEQUENCE [LARGE SCALE GENOMIC DNA]</scope>
    <source>
        <strain evidence="2 3">GH-19</strain>
    </source>
</reference>
<evidence type="ECO:0000313" key="3">
    <source>
        <dbReference type="Proteomes" id="UP001498398"/>
    </source>
</evidence>
<feature type="compositionally biased region" description="Pro residues" evidence="1">
    <location>
        <begin position="285"/>
        <end position="295"/>
    </location>
</feature>
<accession>A0ABR1JL79</accession>